<evidence type="ECO:0000259" key="1">
    <source>
        <dbReference type="PROSITE" id="PS51186"/>
    </source>
</evidence>
<name>A0A845QSA7_9CLOT</name>
<dbReference type="CDD" id="cd04301">
    <property type="entry name" value="NAT_SF"/>
    <property type="match status" value="1"/>
</dbReference>
<dbReference type="EMBL" id="QXXA01000001">
    <property type="protein sequence ID" value="NBI05415.1"/>
    <property type="molecule type" value="Genomic_DNA"/>
</dbReference>
<dbReference type="InterPro" id="IPR000182">
    <property type="entry name" value="GNAT_dom"/>
</dbReference>
<proteinExistence type="predicted"/>
<dbReference type="PROSITE" id="PS51186">
    <property type="entry name" value="GNAT"/>
    <property type="match status" value="1"/>
</dbReference>
<dbReference type="OrthoDB" id="9792929at2"/>
<keyword evidence="2" id="KW-0808">Transferase</keyword>
<dbReference type="Gene3D" id="3.40.630.30">
    <property type="match status" value="1"/>
</dbReference>
<accession>A0A845QSA7</accession>
<keyword evidence="3" id="KW-1185">Reference proteome</keyword>
<evidence type="ECO:0000313" key="3">
    <source>
        <dbReference type="Proteomes" id="UP000467132"/>
    </source>
</evidence>
<dbReference type="InterPro" id="IPR016181">
    <property type="entry name" value="Acyl_CoA_acyltransferase"/>
</dbReference>
<sequence>MKMKLRVCDDNDKNIVAPMIVELMNYHRRLTKSPQEYWCTIEEGEKSFDSWLKEGRIYLIVNNGDYIGFFYLEFGGNNAAWLEDLFILEKYRRKGLGRKAMNILDDIMIKENITALFVDVIPRNIDGIEFYREMGFDHLNMIELRKNYDLRLNKEEEVEILGYDFKKY</sequence>
<dbReference type="AlphaFoldDB" id="A0A845QSA7"/>
<dbReference type="RefSeq" id="WP_160195924.1">
    <property type="nucleotide sequence ID" value="NZ_QXXA01000001.1"/>
</dbReference>
<feature type="domain" description="N-acetyltransferase" evidence="1">
    <location>
        <begin position="3"/>
        <end position="155"/>
    </location>
</feature>
<dbReference type="Proteomes" id="UP000467132">
    <property type="component" value="Unassembled WGS sequence"/>
</dbReference>
<protein>
    <submittedName>
        <fullName evidence="2">GNAT family N-acetyltransferase</fullName>
    </submittedName>
</protein>
<dbReference type="GO" id="GO:0016747">
    <property type="term" value="F:acyltransferase activity, transferring groups other than amino-acyl groups"/>
    <property type="evidence" value="ECO:0007669"/>
    <property type="project" value="InterPro"/>
</dbReference>
<gene>
    <name evidence="2" type="ORF">D3Z33_00915</name>
</gene>
<comment type="caution">
    <text evidence="2">The sequence shown here is derived from an EMBL/GenBank/DDBJ whole genome shotgun (WGS) entry which is preliminary data.</text>
</comment>
<organism evidence="2 3">
    <name type="scientific">Senegalia massiliensis</name>
    <dbReference type="NCBI Taxonomy" id="1720316"/>
    <lineage>
        <taxon>Bacteria</taxon>
        <taxon>Bacillati</taxon>
        <taxon>Bacillota</taxon>
        <taxon>Clostridia</taxon>
        <taxon>Eubacteriales</taxon>
        <taxon>Clostridiaceae</taxon>
        <taxon>Senegalia</taxon>
    </lineage>
</organism>
<evidence type="ECO:0000313" key="2">
    <source>
        <dbReference type="EMBL" id="NBI05415.1"/>
    </source>
</evidence>
<reference evidence="2 3" key="1">
    <citation type="submission" date="2018-08" db="EMBL/GenBank/DDBJ databases">
        <title>Murine metabolic-syndrome-specific gut microbial biobank.</title>
        <authorList>
            <person name="Liu C."/>
        </authorList>
    </citation>
    <scope>NUCLEOTIDE SEQUENCE [LARGE SCALE GENOMIC DNA]</scope>
    <source>
        <strain evidence="2 3">583</strain>
    </source>
</reference>
<dbReference type="Pfam" id="PF00583">
    <property type="entry name" value="Acetyltransf_1"/>
    <property type="match status" value="1"/>
</dbReference>
<dbReference type="SUPFAM" id="SSF55729">
    <property type="entry name" value="Acyl-CoA N-acyltransferases (Nat)"/>
    <property type="match status" value="1"/>
</dbReference>